<feature type="transmembrane region" description="Helical" evidence="1">
    <location>
        <begin position="218"/>
        <end position="237"/>
    </location>
</feature>
<proteinExistence type="predicted"/>
<feature type="transmembrane region" description="Helical" evidence="1">
    <location>
        <begin position="55"/>
        <end position="76"/>
    </location>
</feature>
<protein>
    <recommendedName>
        <fullName evidence="4">ABC-2 family transporter protein</fullName>
    </recommendedName>
</protein>
<comment type="caution">
    <text evidence="2">The sequence shown here is derived from an EMBL/GenBank/DDBJ whole genome shotgun (WGS) entry which is preliminary data.</text>
</comment>
<dbReference type="Proteomes" id="UP000306509">
    <property type="component" value="Unassembled WGS sequence"/>
</dbReference>
<name>A0A4U8Q8B4_9FIRM</name>
<evidence type="ECO:0000256" key="1">
    <source>
        <dbReference type="SAM" id="Phobius"/>
    </source>
</evidence>
<accession>A0A4U8Q8B4</accession>
<reference evidence="2 3" key="1">
    <citation type="journal article" date="2019" name="Anaerobe">
        <title>Detection of Robinsoniella peoriensis in multiple bone samples of a trauma patient.</title>
        <authorList>
            <person name="Schrottner P."/>
            <person name="Hartwich K."/>
            <person name="Bunk B."/>
            <person name="Schober I."/>
            <person name="Helbig S."/>
            <person name="Rudolph W.W."/>
            <person name="Gunzer F."/>
        </authorList>
    </citation>
    <scope>NUCLEOTIDE SEQUENCE [LARGE SCALE GENOMIC DNA]</scope>
    <source>
        <strain evidence="2 3">DSM 106044</strain>
    </source>
</reference>
<feature type="transmembrane region" description="Helical" evidence="1">
    <location>
        <begin position="153"/>
        <end position="175"/>
    </location>
</feature>
<dbReference type="EMBL" id="QGQD01000047">
    <property type="protein sequence ID" value="TLD00779.1"/>
    <property type="molecule type" value="Genomic_DNA"/>
</dbReference>
<dbReference type="STRING" id="180332.GCA_000797495_00053"/>
<keyword evidence="1" id="KW-1133">Transmembrane helix</keyword>
<evidence type="ECO:0000313" key="3">
    <source>
        <dbReference type="Proteomes" id="UP000306509"/>
    </source>
</evidence>
<feature type="transmembrane region" description="Helical" evidence="1">
    <location>
        <begin position="124"/>
        <end position="147"/>
    </location>
</feature>
<evidence type="ECO:0008006" key="4">
    <source>
        <dbReference type="Google" id="ProtNLM"/>
    </source>
</evidence>
<evidence type="ECO:0000313" key="2">
    <source>
        <dbReference type="EMBL" id="TLD00779.1"/>
    </source>
</evidence>
<sequence length="250" mass="28162">MNKKDIPEPRILIDQDRRAAALNHIRQDVELKKVRYSPSKLQILKIQLQYISKEYWSGQALLAAAAILLFTQYGVVPDKMQEYLIGASMLAALMGLVSVFEISRSLSWNMAELEQSCFLNLGQIWSIKMLISGAIDLCILTAMIFSVADKVKYSIFAVCLYILVPFVVSNVCYLFFVSAGRNSGRKWIQIILAVFLCIGSAIPAVIPRVYRTVYLPVWTAVFLIGTILLAIEIYALLRKLKTGGKELCWN</sequence>
<keyword evidence="1" id="KW-0812">Transmembrane</keyword>
<dbReference type="RefSeq" id="WP_138002487.1">
    <property type="nucleotide sequence ID" value="NZ_QGQD01000047.1"/>
</dbReference>
<organism evidence="2 3">
    <name type="scientific">Robinsoniella peoriensis</name>
    <dbReference type="NCBI Taxonomy" id="180332"/>
    <lineage>
        <taxon>Bacteria</taxon>
        <taxon>Bacillati</taxon>
        <taxon>Bacillota</taxon>
        <taxon>Clostridia</taxon>
        <taxon>Lachnospirales</taxon>
        <taxon>Lachnospiraceae</taxon>
        <taxon>Robinsoniella</taxon>
    </lineage>
</organism>
<feature type="transmembrane region" description="Helical" evidence="1">
    <location>
        <begin position="187"/>
        <end position="206"/>
    </location>
</feature>
<dbReference type="AlphaFoldDB" id="A0A4U8Q8B4"/>
<keyword evidence="3" id="KW-1185">Reference proteome</keyword>
<keyword evidence="1" id="KW-0472">Membrane</keyword>
<feature type="transmembrane region" description="Helical" evidence="1">
    <location>
        <begin position="82"/>
        <end position="103"/>
    </location>
</feature>
<gene>
    <name evidence="2" type="ORF">DSM106044_02355</name>
</gene>